<dbReference type="RefSeq" id="XP_002505836.1">
    <property type="nucleotide sequence ID" value="XM_002505790.1"/>
</dbReference>
<feature type="repeat" description="ANK" evidence="3">
    <location>
        <begin position="273"/>
        <end position="305"/>
    </location>
</feature>
<dbReference type="PROSITE" id="PS50297">
    <property type="entry name" value="ANK_REP_REGION"/>
    <property type="match status" value="4"/>
</dbReference>
<dbReference type="Proteomes" id="UP000002009">
    <property type="component" value="Chromosome 13"/>
</dbReference>
<organism evidence="5 6">
    <name type="scientific">Micromonas commoda (strain RCC299 / NOUM17 / CCMP2709)</name>
    <name type="common">Picoplanktonic green alga</name>
    <dbReference type="NCBI Taxonomy" id="296587"/>
    <lineage>
        <taxon>Eukaryota</taxon>
        <taxon>Viridiplantae</taxon>
        <taxon>Chlorophyta</taxon>
        <taxon>Mamiellophyceae</taxon>
        <taxon>Mamiellales</taxon>
        <taxon>Mamiellaceae</taxon>
        <taxon>Micromonas</taxon>
    </lineage>
</organism>
<dbReference type="PROSITE" id="PS50088">
    <property type="entry name" value="ANK_REPEAT"/>
    <property type="match status" value="5"/>
</dbReference>
<dbReference type="PRINTS" id="PR01415">
    <property type="entry name" value="ANKYRIN"/>
</dbReference>
<dbReference type="InParanoid" id="C1EFI7"/>
<evidence type="ECO:0000256" key="2">
    <source>
        <dbReference type="ARBA" id="ARBA00023043"/>
    </source>
</evidence>
<evidence type="ECO:0000256" key="1">
    <source>
        <dbReference type="ARBA" id="ARBA00022737"/>
    </source>
</evidence>
<dbReference type="InterPro" id="IPR036770">
    <property type="entry name" value="Ankyrin_rpt-contain_sf"/>
</dbReference>
<feature type="repeat" description="ANK" evidence="3">
    <location>
        <begin position="130"/>
        <end position="162"/>
    </location>
</feature>
<dbReference type="Gene3D" id="1.25.40.20">
    <property type="entry name" value="Ankyrin repeat-containing domain"/>
    <property type="match status" value="3"/>
</dbReference>
<dbReference type="eggNOG" id="KOG0192">
    <property type="taxonomic scope" value="Eukaryota"/>
</dbReference>
<evidence type="ECO:0000256" key="3">
    <source>
        <dbReference type="PROSITE-ProRule" id="PRU00023"/>
    </source>
</evidence>
<accession>C1EFI7</accession>
<dbReference type="STRING" id="296587.C1EFI7"/>
<proteinExistence type="predicted"/>
<dbReference type="Pfam" id="PF12796">
    <property type="entry name" value="Ank_2"/>
    <property type="match status" value="2"/>
</dbReference>
<dbReference type="OrthoDB" id="20872at2759"/>
<dbReference type="PANTHER" id="PTHR24198:SF165">
    <property type="entry name" value="ANKYRIN REPEAT-CONTAINING PROTEIN-RELATED"/>
    <property type="match status" value="1"/>
</dbReference>
<feature type="repeat" description="ANK" evidence="3">
    <location>
        <begin position="97"/>
        <end position="129"/>
    </location>
</feature>
<evidence type="ECO:0000313" key="5">
    <source>
        <dbReference type="EMBL" id="ACO67094.1"/>
    </source>
</evidence>
<feature type="repeat" description="ANK" evidence="3">
    <location>
        <begin position="336"/>
        <end position="368"/>
    </location>
</feature>
<dbReference type="PANTHER" id="PTHR24198">
    <property type="entry name" value="ANKYRIN REPEAT AND PROTEIN KINASE DOMAIN-CONTAINING PROTEIN"/>
    <property type="match status" value="1"/>
</dbReference>
<gene>
    <name evidence="5" type="ORF">MICPUN_106453</name>
</gene>
<feature type="compositionally biased region" description="Basic and acidic residues" evidence="4">
    <location>
        <begin position="318"/>
        <end position="337"/>
    </location>
</feature>
<dbReference type="EMBL" id="CP001331">
    <property type="protein sequence ID" value="ACO67094.1"/>
    <property type="molecule type" value="Genomic_DNA"/>
</dbReference>
<dbReference type="OMA" id="ANHRWAT"/>
<feature type="repeat" description="ANK" evidence="3">
    <location>
        <begin position="206"/>
        <end position="238"/>
    </location>
</feature>
<dbReference type="KEGG" id="mis:MICPUN_106453"/>
<dbReference type="GeneID" id="8248534"/>
<dbReference type="SUPFAM" id="SSF48403">
    <property type="entry name" value="Ankyrin repeat"/>
    <property type="match status" value="1"/>
</dbReference>
<dbReference type="AlphaFoldDB" id="C1EFI7"/>
<dbReference type="InterPro" id="IPR002110">
    <property type="entry name" value="Ankyrin_rpt"/>
</dbReference>
<dbReference type="SMART" id="SM00248">
    <property type="entry name" value="ANK"/>
    <property type="match status" value="7"/>
</dbReference>
<reference evidence="5 6" key="1">
    <citation type="journal article" date="2009" name="Science">
        <title>Green evolution and dynamic adaptations revealed by genomes of the marine picoeukaryotes Micromonas.</title>
        <authorList>
            <person name="Worden A.Z."/>
            <person name="Lee J.H."/>
            <person name="Mock T."/>
            <person name="Rouze P."/>
            <person name="Simmons M.P."/>
            <person name="Aerts A.L."/>
            <person name="Allen A.E."/>
            <person name="Cuvelier M.L."/>
            <person name="Derelle E."/>
            <person name="Everett M.V."/>
            <person name="Foulon E."/>
            <person name="Grimwood J."/>
            <person name="Gundlach H."/>
            <person name="Henrissat B."/>
            <person name="Napoli C."/>
            <person name="McDonald S.M."/>
            <person name="Parker M.S."/>
            <person name="Rombauts S."/>
            <person name="Salamov A."/>
            <person name="Von Dassow P."/>
            <person name="Badger J.H."/>
            <person name="Coutinho P.M."/>
            <person name="Demir E."/>
            <person name="Dubchak I."/>
            <person name="Gentemann C."/>
            <person name="Eikrem W."/>
            <person name="Gready J.E."/>
            <person name="John U."/>
            <person name="Lanier W."/>
            <person name="Lindquist E.A."/>
            <person name="Lucas S."/>
            <person name="Mayer K.F."/>
            <person name="Moreau H."/>
            <person name="Not F."/>
            <person name="Otillar R."/>
            <person name="Panaud O."/>
            <person name="Pangilinan J."/>
            <person name="Paulsen I."/>
            <person name="Piegu B."/>
            <person name="Poliakov A."/>
            <person name="Robbens S."/>
            <person name="Schmutz J."/>
            <person name="Toulza E."/>
            <person name="Wyss T."/>
            <person name="Zelensky A."/>
            <person name="Zhou K."/>
            <person name="Armbrust E.V."/>
            <person name="Bhattacharya D."/>
            <person name="Goodenough U.W."/>
            <person name="Van de Peer Y."/>
            <person name="Grigoriev I.V."/>
        </authorList>
    </citation>
    <scope>NUCLEOTIDE SEQUENCE [LARGE SCALE GENOMIC DNA]</scope>
    <source>
        <strain evidence="6">RCC299 / NOUM17</strain>
    </source>
</reference>
<sequence>MTATMTVPPRASGASAVQADEAEPMDVECSVPPRLSEEDYAREIILAAYHRDAARVASVLRLCGPKATAEMSLSRAAAVQLLGEDVYLGSHSWSTQEGFPVMYFAAKWGGAEVTRVLLESGARVAQSTTLGVQPLHMAAQEGQVGVARLLLQHGAPAGATDRAGWSAFHYAANHRWATWVGDVSGQLEVLELLAAAGADVNAGDSEGYTCAHSAAQSGKTEILRLLKRLGASPDAKTARGVMPVHVAAEGGRADAVDELVRWSPGALDAEDFRGHQPIHHAAYHGHVDVVEVLLRHGAEVQPGRRKKRANPEGGAPGDVDHDEGSPSGSNRDKERHGTTPLHLAVRSGSVGVVAALLAGGADPRRRDSHGWTPRGLLQECAARKAPGSPATPVNAMRDDDRAREYAAMDAVLRRAEMGVPLVWSRAAHGFYPREFKRLTRELVLAAGVPMGRADVPTLAADTVIDACVRDAARGVWPEVTERNLWDVVERVRCTAEARWAESCLRGIRAGGGERRARRLSGDVVRYDPRWGVTLGWFGVGGVVSGDGNPNHMAHHHHHHHTGGACSPPGSNALASVGVGGVGGYSLAKDALRLFGGHATLDEEGEEEVESAPPPHLVHLQQQYHQTAFSMAVYHHLQRASAAALAA</sequence>
<feature type="region of interest" description="Disordered" evidence="4">
    <location>
        <begin position="1"/>
        <end position="25"/>
    </location>
</feature>
<keyword evidence="2 3" id="KW-0040">ANK repeat</keyword>
<name>C1EFI7_MICCC</name>
<dbReference type="Pfam" id="PF13857">
    <property type="entry name" value="Ank_5"/>
    <property type="match status" value="1"/>
</dbReference>
<evidence type="ECO:0000256" key="4">
    <source>
        <dbReference type="SAM" id="MobiDB-lite"/>
    </source>
</evidence>
<evidence type="ECO:0000313" key="6">
    <source>
        <dbReference type="Proteomes" id="UP000002009"/>
    </source>
</evidence>
<keyword evidence="6" id="KW-1185">Reference proteome</keyword>
<protein>
    <submittedName>
        <fullName evidence="5">Ankryin repeat domain-containing protein</fullName>
    </submittedName>
</protein>
<keyword evidence="1" id="KW-0677">Repeat</keyword>
<feature type="region of interest" description="Disordered" evidence="4">
    <location>
        <begin position="298"/>
        <end position="338"/>
    </location>
</feature>